<feature type="region of interest" description="Disordered" evidence="1">
    <location>
        <begin position="108"/>
        <end position="152"/>
    </location>
</feature>
<protein>
    <submittedName>
        <fullName evidence="2">Uncharacterized protein</fullName>
    </submittedName>
</protein>
<dbReference type="OrthoDB" id="6381772at2759"/>
<feature type="compositionally biased region" description="Basic and acidic residues" evidence="1">
    <location>
        <begin position="128"/>
        <end position="137"/>
    </location>
</feature>
<keyword evidence="3" id="KW-1185">Reference proteome</keyword>
<evidence type="ECO:0000256" key="1">
    <source>
        <dbReference type="SAM" id="MobiDB-lite"/>
    </source>
</evidence>
<evidence type="ECO:0000313" key="2">
    <source>
        <dbReference type="EMBL" id="KAF0296408.1"/>
    </source>
</evidence>
<accession>A0A6A4W313</accession>
<dbReference type="EMBL" id="VIIS01001563">
    <property type="protein sequence ID" value="KAF0296408.1"/>
    <property type="molecule type" value="Genomic_DNA"/>
</dbReference>
<sequence>MDQSTTFCLSPSIRLYQKVLVEEHGGRPAATDTAAAGPNAVAAAGPKGDLMRRMEDSLAEFSRHVLEQAAKPGQLETWHRAVDAMTTKYSCMTTAGRVSALCNFGGGRSGSRGAVQRTSAARRGRSARLRDKARVSPDRPPNSKPADERSVKIVIFSTCPKE</sequence>
<name>A0A6A4W313_AMPAM</name>
<proteinExistence type="predicted"/>
<evidence type="ECO:0000313" key="3">
    <source>
        <dbReference type="Proteomes" id="UP000440578"/>
    </source>
</evidence>
<gene>
    <name evidence="2" type="ORF">FJT64_006141</name>
</gene>
<reference evidence="2 3" key="1">
    <citation type="submission" date="2019-07" db="EMBL/GenBank/DDBJ databases">
        <title>Draft genome assembly of a fouling barnacle, Amphibalanus amphitrite (Darwin, 1854): The first reference genome for Thecostraca.</title>
        <authorList>
            <person name="Kim W."/>
        </authorList>
    </citation>
    <scope>NUCLEOTIDE SEQUENCE [LARGE SCALE GENOMIC DNA]</scope>
    <source>
        <strain evidence="2">SNU_AA5</strain>
        <tissue evidence="2">Soma without cirri and trophi</tissue>
    </source>
</reference>
<dbReference type="AlphaFoldDB" id="A0A6A4W313"/>
<organism evidence="2 3">
    <name type="scientific">Amphibalanus amphitrite</name>
    <name type="common">Striped barnacle</name>
    <name type="synonym">Balanus amphitrite</name>
    <dbReference type="NCBI Taxonomy" id="1232801"/>
    <lineage>
        <taxon>Eukaryota</taxon>
        <taxon>Metazoa</taxon>
        <taxon>Ecdysozoa</taxon>
        <taxon>Arthropoda</taxon>
        <taxon>Crustacea</taxon>
        <taxon>Multicrustacea</taxon>
        <taxon>Cirripedia</taxon>
        <taxon>Thoracica</taxon>
        <taxon>Thoracicalcarea</taxon>
        <taxon>Balanomorpha</taxon>
        <taxon>Balanoidea</taxon>
        <taxon>Balanidae</taxon>
        <taxon>Amphibalaninae</taxon>
        <taxon>Amphibalanus</taxon>
    </lineage>
</organism>
<comment type="caution">
    <text evidence="2">The sequence shown here is derived from an EMBL/GenBank/DDBJ whole genome shotgun (WGS) entry which is preliminary data.</text>
</comment>
<dbReference type="Proteomes" id="UP000440578">
    <property type="component" value="Unassembled WGS sequence"/>
</dbReference>